<name>A0A6A6BJU9_9PEZI</name>
<proteinExistence type="predicted"/>
<dbReference type="EMBL" id="ML995481">
    <property type="protein sequence ID" value="KAF2143908.1"/>
    <property type="molecule type" value="Genomic_DNA"/>
</dbReference>
<dbReference type="RefSeq" id="XP_033399620.1">
    <property type="nucleotide sequence ID" value="XM_033546124.1"/>
</dbReference>
<dbReference type="AlphaFoldDB" id="A0A6A6BJU9"/>
<accession>A0A6A6BJU9</accession>
<keyword evidence="1" id="KW-0472">Membrane</keyword>
<keyword evidence="1" id="KW-0812">Transmembrane</keyword>
<evidence type="ECO:0000313" key="3">
    <source>
        <dbReference type="Proteomes" id="UP000799438"/>
    </source>
</evidence>
<feature type="transmembrane region" description="Helical" evidence="1">
    <location>
        <begin position="66"/>
        <end position="84"/>
    </location>
</feature>
<gene>
    <name evidence="2" type="ORF">K452DRAFT_357495</name>
</gene>
<protein>
    <submittedName>
        <fullName evidence="2">Uncharacterized protein</fullName>
    </submittedName>
</protein>
<evidence type="ECO:0000313" key="2">
    <source>
        <dbReference type="EMBL" id="KAF2143908.1"/>
    </source>
</evidence>
<organism evidence="2 3">
    <name type="scientific">Aplosporella prunicola CBS 121167</name>
    <dbReference type="NCBI Taxonomy" id="1176127"/>
    <lineage>
        <taxon>Eukaryota</taxon>
        <taxon>Fungi</taxon>
        <taxon>Dikarya</taxon>
        <taxon>Ascomycota</taxon>
        <taxon>Pezizomycotina</taxon>
        <taxon>Dothideomycetes</taxon>
        <taxon>Dothideomycetes incertae sedis</taxon>
        <taxon>Botryosphaeriales</taxon>
        <taxon>Aplosporellaceae</taxon>
        <taxon>Aplosporella</taxon>
    </lineage>
</organism>
<sequence>MSSWNPSTFWRNPSEMSTVEFSPDTKSDDSFLRQRYRKHSLAPSSPTVLKQIRAENGQRTSLWRQLGWLLLALIIVLPAVHYFFKDSFKPYRYRTHSGYLSKFEFLSQLLPEKYHAPLEDFSGVSIVPAELDIPLYAPFDNVDVGNQNHDRQLINSTVSQLRRIEIKFRNTSREMADLANLRNDHIKAAKTALNTLRVAAETGTGNKGTDTEELKQDIQTIIEALTNVEKHSDKYEAYRQIIPKDVHSIIRNGTEKQNVYAELKDDEAKFRVYCKAVEYEETLGELTREFKILLKATEELGKEATELAKTSLKACRHAYLIESPNLKEAGCSGSYIW</sequence>
<evidence type="ECO:0000256" key="1">
    <source>
        <dbReference type="SAM" id="Phobius"/>
    </source>
</evidence>
<keyword evidence="3" id="KW-1185">Reference proteome</keyword>
<reference evidence="2" key="1">
    <citation type="journal article" date="2020" name="Stud. Mycol.">
        <title>101 Dothideomycetes genomes: a test case for predicting lifestyles and emergence of pathogens.</title>
        <authorList>
            <person name="Haridas S."/>
            <person name="Albert R."/>
            <person name="Binder M."/>
            <person name="Bloem J."/>
            <person name="Labutti K."/>
            <person name="Salamov A."/>
            <person name="Andreopoulos B."/>
            <person name="Baker S."/>
            <person name="Barry K."/>
            <person name="Bills G."/>
            <person name="Bluhm B."/>
            <person name="Cannon C."/>
            <person name="Castanera R."/>
            <person name="Culley D."/>
            <person name="Daum C."/>
            <person name="Ezra D."/>
            <person name="Gonzalez J."/>
            <person name="Henrissat B."/>
            <person name="Kuo A."/>
            <person name="Liang C."/>
            <person name="Lipzen A."/>
            <person name="Lutzoni F."/>
            <person name="Magnuson J."/>
            <person name="Mondo S."/>
            <person name="Nolan M."/>
            <person name="Ohm R."/>
            <person name="Pangilinan J."/>
            <person name="Park H.-J."/>
            <person name="Ramirez L."/>
            <person name="Alfaro M."/>
            <person name="Sun H."/>
            <person name="Tritt A."/>
            <person name="Yoshinaga Y."/>
            <person name="Zwiers L.-H."/>
            <person name="Turgeon B."/>
            <person name="Goodwin S."/>
            <person name="Spatafora J."/>
            <person name="Crous P."/>
            <person name="Grigoriev I."/>
        </authorList>
    </citation>
    <scope>NUCLEOTIDE SEQUENCE</scope>
    <source>
        <strain evidence="2">CBS 121167</strain>
    </source>
</reference>
<dbReference type="GeneID" id="54303630"/>
<keyword evidence="1" id="KW-1133">Transmembrane helix</keyword>
<dbReference type="Proteomes" id="UP000799438">
    <property type="component" value="Unassembled WGS sequence"/>
</dbReference>